<sequence>MPKSPTKRRPVTVAALNESALALFVEQGFHATSIHDIVSRAGLTRGAFYSNYQDKEELFLALYDQQADQLLADLREAAGRLRPGRELPSHLLRHLAGRKRADQRWFLLSMEFTLHAARHPEVARQLAEHEARLIGGLAELIDDALAKAGHAARVRPRELARLMVILHEGATAMRLTEEAHGTPEEFPEELIHHILDALFRPADDAG</sequence>
<dbReference type="InterPro" id="IPR009057">
    <property type="entry name" value="Homeodomain-like_sf"/>
</dbReference>
<feature type="domain" description="HTH tetR-type" evidence="6">
    <location>
        <begin position="10"/>
        <end position="70"/>
    </location>
</feature>
<dbReference type="AlphaFoldDB" id="F8JJY2"/>
<evidence type="ECO:0000256" key="2">
    <source>
        <dbReference type="ARBA" id="ARBA00023015"/>
    </source>
</evidence>
<dbReference type="Proteomes" id="UP000007842">
    <property type="component" value="Plasmid pSCATT"/>
</dbReference>
<organism evidence="7 8">
    <name type="scientific">Streptantibioticus cattleyicolor (strain ATCC 35852 / DSM 46488 / JCM 4925 / NBRC 14057 / NRRL 8057)</name>
    <name type="common">Streptomyces cattleya</name>
    <dbReference type="NCBI Taxonomy" id="1003195"/>
    <lineage>
        <taxon>Bacteria</taxon>
        <taxon>Bacillati</taxon>
        <taxon>Actinomycetota</taxon>
        <taxon>Actinomycetes</taxon>
        <taxon>Kitasatosporales</taxon>
        <taxon>Streptomycetaceae</taxon>
        <taxon>Streptantibioticus</taxon>
    </lineage>
</organism>
<dbReference type="PANTHER" id="PTHR47506">
    <property type="entry name" value="TRANSCRIPTIONAL REGULATORY PROTEIN"/>
    <property type="match status" value="1"/>
</dbReference>
<evidence type="ECO:0000256" key="4">
    <source>
        <dbReference type="ARBA" id="ARBA00023163"/>
    </source>
</evidence>
<dbReference type="InterPro" id="IPR036271">
    <property type="entry name" value="Tet_transcr_reg_TetR-rel_C_sf"/>
</dbReference>
<dbReference type="GO" id="GO:0003677">
    <property type="term" value="F:DNA binding"/>
    <property type="evidence" value="ECO:0007669"/>
    <property type="project" value="UniProtKB-UniRule"/>
</dbReference>
<keyword evidence="8" id="KW-1185">Reference proteome</keyword>
<dbReference type="Gene3D" id="1.10.357.10">
    <property type="entry name" value="Tetracycline Repressor, domain 2"/>
    <property type="match status" value="1"/>
</dbReference>
<dbReference type="InterPro" id="IPR039538">
    <property type="entry name" value="BetI_C"/>
</dbReference>
<gene>
    <name evidence="7" type="ordered locus">SCATT_p03930</name>
</gene>
<dbReference type="Pfam" id="PF00440">
    <property type="entry name" value="TetR_N"/>
    <property type="match status" value="1"/>
</dbReference>
<dbReference type="SUPFAM" id="SSF46689">
    <property type="entry name" value="Homeodomain-like"/>
    <property type="match status" value="1"/>
</dbReference>
<feature type="DNA-binding region" description="H-T-H motif" evidence="5">
    <location>
        <begin position="33"/>
        <end position="52"/>
    </location>
</feature>
<dbReference type="InterPro" id="IPR001647">
    <property type="entry name" value="HTH_TetR"/>
</dbReference>
<keyword evidence="4" id="KW-0804">Transcription</keyword>
<proteinExistence type="predicted"/>
<dbReference type="PROSITE" id="PS50977">
    <property type="entry name" value="HTH_TETR_2"/>
    <property type="match status" value="1"/>
</dbReference>
<protein>
    <submittedName>
        <fullName evidence="7">Transcriptional regulator, TetR family</fullName>
    </submittedName>
</protein>
<dbReference type="Pfam" id="PF13977">
    <property type="entry name" value="TetR_C_6"/>
    <property type="match status" value="1"/>
</dbReference>
<dbReference type="PATRIC" id="fig|1003195.11.peg.1290"/>
<evidence type="ECO:0000256" key="1">
    <source>
        <dbReference type="ARBA" id="ARBA00022491"/>
    </source>
</evidence>
<evidence type="ECO:0000313" key="7">
    <source>
        <dbReference type="EMBL" id="AEW98586.1"/>
    </source>
</evidence>
<keyword evidence="7" id="KW-0614">Plasmid</keyword>
<name>F8JJY2_STREN</name>
<dbReference type="OrthoDB" id="7252896at2"/>
<evidence type="ECO:0000256" key="3">
    <source>
        <dbReference type="ARBA" id="ARBA00023125"/>
    </source>
</evidence>
<evidence type="ECO:0000313" key="8">
    <source>
        <dbReference type="Proteomes" id="UP000007842"/>
    </source>
</evidence>
<reference evidence="8" key="1">
    <citation type="submission" date="2011-12" db="EMBL/GenBank/DDBJ databases">
        <title>Complete genome sequence of Streptomyces cattleya strain DSM 46488.</title>
        <authorList>
            <person name="Ou H.-Y."/>
            <person name="Li P."/>
            <person name="Zhao C."/>
            <person name="O'Hagan D."/>
            <person name="Deng Z."/>
        </authorList>
    </citation>
    <scope>NUCLEOTIDE SEQUENCE [LARGE SCALE GENOMIC DNA]</scope>
    <source>
        <strain evidence="8">ATCC 35852 / DSM 46488 / JCM 4925 / NBRC 14057 / NRRL 8057</strain>
        <plasmid evidence="8">Plasmid pSCATT</plasmid>
    </source>
</reference>
<evidence type="ECO:0000256" key="5">
    <source>
        <dbReference type="PROSITE-ProRule" id="PRU00335"/>
    </source>
</evidence>
<evidence type="ECO:0000259" key="6">
    <source>
        <dbReference type="PROSITE" id="PS50977"/>
    </source>
</evidence>
<dbReference type="HOGENOM" id="CLU_069356_15_11_11"/>
<keyword evidence="3 5" id="KW-0238">DNA-binding</keyword>
<geneLocation type="plasmid" evidence="7 8">
    <name>pSCATT</name>
</geneLocation>
<dbReference type="PRINTS" id="PR00455">
    <property type="entry name" value="HTHTETR"/>
</dbReference>
<keyword evidence="1" id="KW-0678">Repressor</keyword>
<dbReference type="KEGG" id="sct:SCAT_p1330"/>
<dbReference type="EMBL" id="CP003229">
    <property type="protein sequence ID" value="AEW98586.1"/>
    <property type="molecule type" value="Genomic_DNA"/>
</dbReference>
<accession>F8JJY2</accession>
<dbReference type="SUPFAM" id="SSF48498">
    <property type="entry name" value="Tetracyclin repressor-like, C-terminal domain"/>
    <property type="match status" value="1"/>
</dbReference>
<dbReference type="PANTHER" id="PTHR47506:SF6">
    <property type="entry name" value="HTH-TYPE TRANSCRIPTIONAL REPRESSOR NEMR"/>
    <property type="match status" value="1"/>
</dbReference>
<dbReference type="KEGG" id="scy:SCATT_p03930"/>
<accession>G8XFU7</accession>
<keyword evidence="2" id="KW-0805">Transcription regulation</keyword>